<organism evidence="1 2">
    <name type="scientific">Actinotalea lenta</name>
    <dbReference type="NCBI Taxonomy" id="3064654"/>
    <lineage>
        <taxon>Bacteria</taxon>
        <taxon>Bacillati</taxon>
        <taxon>Actinomycetota</taxon>
        <taxon>Actinomycetes</taxon>
        <taxon>Micrococcales</taxon>
        <taxon>Cellulomonadaceae</taxon>
        <taxon>Actinotalea</taxon>
    </lineage>
</organism>
<dbReference type="InterPro" id="IPR050625">
    <property type="entry name" value="ParA/MinD_ATPase"/>
</dbReference>
<dbReference type="PANTHER" id="PTHR43384:SF11">
    <property type="entry name" value="SEPTUM SITE DETERMINING PROTEIN"/>
    <property type="match status" value="1"/>
</dbReference>
<dbReference type="RefSeq" id="WP_304600183.1">
    <property type="nucleotide sequence ID" value="NZ_JAUQYP010000001.1"/>
</dbReference>
<name>A0ABT9D6S4_9CELL</name>
<evidence type="ECO:0000313" key="2">
    <source>
        <dbReference type="Proteomes" id="UP001232536"/>
    </source>
</evidence>
<dbReference type="Proteomes" id="UP001232536">
    <property type="component" value="Unassembled WGS sequence"/>
</dbReference>
<dbReference type="SUPFAM" id="SSF52540">
    <property type="entry name" value="P-loop containing nucleoside triphosphate hydrolases"/>
    <property type="match status" value="1"/>
</dbReference>
<protein>
    <submittedName>
        <fullName evidence="1">Pilus assembly protein FlpE</fullName>
    </submittedName>
</protein>
<dbReference type="PANTHER" id="PTHR43384">
    <property type="entry name" value="SEPTUM SITE-DETERMINING PROTEIN MIND HOMOLOG, CHLOROPLASTIC-RELATED"/>
    <property type="match status" value="1"/>
</dbReference>
<sequence>MSGVVVVAGATGGAGASTFAALLARTWARGDRADPVVLLDLGAGAGLEVTLGIERRPGARWPAFDGLRGYPEPDELLGALPRWRGVDVLSAERTGAMPTGEVVTAVLGGLRAGRAGVVVDLAAGRMDSDAAHAATCGAEVVLLAGQDVRGVAGLLAARERHPGPARLVLRRRRSTVAPLEAAHVADLPLLGLLPTDRRIADAADRGLGPEPGRRLRRAVLRIAGRLGP</sequence>
<dbReference type="EMBL" id="JAUQYP010000001">
    <property type="protein sequence ID" value="MDO8106531.1"/>
    <property type="molecule type" value="Genomic_DNA"/>
</dbReference>
<dbReference type="Gene3D" id="3.40.50.300">
    <property type="entry name" value="P-loop containing nucleotide triphosphate hydrolases"/>
    <property type="match status" value="1"/>
</dbReference>
<gene>
    <name evidence="1" type="ORF">Q6348_04895</name>
</gene>
<reference evidence="1 2" key="1">
    <citation type="submission" date="2023-07" db="EMBL/GenBank/DDBJ databases">
        <title>Description of novel actinomycetes strains, isolated from tidal flat sediment.</title>
        <authorList>
            <person name="Lu C."/>
        </authorList>
    </citation>
    <scope>NUCLEOTIDE SEQUENCE [LARGE SCALE GENOMIC DNA]</scope>
    <source>
        <strain evidence="1 2">SYSU T00b441</strain>
    </source>
</reference>
<proteinExistence type="predicted"/>
<dbReference type="InterPro" id="IPR027417">
    <property type="entry name" value="P-loop_NTPase"/>
</dbReference>
<keyword evidence="2" id="KW-1185">Reference proteome</keyword>
<comment type="caution">
    <text evidence="1">The sequence shown here is derived from an EMBL/GenBank/DDBJ whole genome shotgun (WGS) entry which is preliminary data.</text>
</comment>
<evidence type="ECO:0000313" key="1">
    <source>
        <dbReference type="EMBL" id="MDO8106531.1"/>
    </source>
</evidence>
<accession>A0ABT9D6S4</accession>